<evidence type="ECO:0000313" key="3">
    <source>
        <dbReference type="EMBL" id="KXB55362.1"/>
    </source>
</evidence>
<dbReference type="Pfam" id="PF13291">
    <property type="entry name" value="ACT_4"/>
    <property type="match status" value="1"/>
</dbReference>
<evidence type="ECO:0000259" key="2">
    <source>
        <dbReference type="PROSITE" id="PS51671"/>
    </source>
</evidence>
<dbReference type="EMBL" id="LSDA01000113">
    <property type="protein sequence ID" value="KXB55362.1"/>
    <property type="molecule type" value="Genomic_DNA"/>
</dbReference>
<dbReference type="PIRSF" id="PIRSF025624">
    <property type="entry name" value="ACT_PheB"/>
    <property type="match status" value="1"/>
</dbReference>
<dbReference type="Gene3D" id="3.30.70.260">
    <property type="match status" value="1"/>
</dbReference>
<name>A0A133ZIT2_9FIRM</name>
<gene>
    <name evidence="3" type="ORF">HMPREF1866_02167</name>
</gene>
<comment type="caution">
    <text evidence="3">The sequence shown here is derived from an EMBL/GenBank/DDBJ whole genome shotgun (WGS) entry which is preliminary data.</text>
</comment>
<dbReference type="PROSITE" id="PS51671">
    <property type="entry name" value="ACT"/>
    <property type="match status" value="1"/>
</dbReference>
<dbReference type="AlphaFoldDB" id="A0A133ZIT2"/>
<proteinExistence type="inferred from homology"/>
<organism evidence="3 4">
    <name type="scientific">Lachnoanaerobaculum saburreum</name>
    <dbReference type="NCBI Taxonomy" id="467210"/>
    <lineage>
        <taxon>Bacteria</taxon>
        <taxon>Bacillati</taxon>
        <taxon>Bacillota</taxon>
        <taxon>Clostridia</taxon>
        <taxon>Lachnospirales</taxon>
        <taxon>Lachnospiraceae</taxon>
        <taxon>Lachnoanaerobaculum</taxon>
    </lineage>
</organism>
<reference evidence="4" key="1">
    <citation type="submission" date="2016-01" db="EMBL/GenBank/DDBJ databases">
        <authorList>
            <person name="Mitreva M."/>
            <person name="Pepin K.H."/>
            <person name="Mihindukulasuriya K.A."/>
            <person name="Fulton R."/>
            <person name="Fronick C."/>
            <person name="O'Laughlin M."/>
            <person name="Miner T."/>
            <person name="Herter B."/>
            <person name="Rosa B.A."/>
            <person name="Cordes M."/>
            <person name="Tomlinson C."/>
            <person name="Wollam A."/>
            <person name="Palsikar V.B."/>
            <person name="Mardis E.R."/>
            <person name="Wilson R.K."/>
        </authorList>
    </citation>
    <scope>NUCLEOTIDE SEQUENCE [LARGE SCALE GENOMIC DNA]</scope>
    <source>
        <strain evidence="4">DNF00896</strain>
    </source>
</reference>
<keyword evidence="4" id="KW-1185">Reference proteome</keyword>
<feature type="domain" description="ACT" evidence="2">
    <location>
        <begin position="71"/>
        <end position="146"/>
    </location>
</feature>
<evidence type="ECO:0000313" key="4">
    <source>
        <dbReference type="Proteomes" id="UP000070394"/>
    </source>
</evidence>
<sequence>MEQNVKYYVVKDKAVPEVLIKVVEAKRLLTADKMMTVKEATDKCGISRSSFYKYKDDIFPFDDSSKGRNITLSIQISDEPGLLSELLAVVAKYHANILTIHQTIPVSGVATISLSIEILKDTGDLSKLVDEIRSLEGIFDIKILARE</sequence>
<dbReference type="Proteomes" id="UP000070394">
    <property type="component" value="Unassembled WGS sequence"/>
</dbReference>
<protein>
    <recommendedName>
        <fullName evidence="1">UPF0735 ACT domain-containing protein HMPREF1866_02167</fullName>
    </recommendedName>
</protein>
<dbReference type="STRING" id="467210.HMPREF1866_02167"/>
<dbReference type="InterPro" id="IPR002912">
    <property type="entry name" value="ACT_dom"/>
</dbReference>
<dbReference type="RefSeq" id="WP_009446245.1">
    <property type="nucleotide sequence ID" value="NZ_KQ959840.1"/>
</dbReference>
<dbReference type="SUPFAM" id="SSF55021">
    <property type="entry name" value="ACT-like"/>
    <property type="match status" value="1"/>
</dbReference>
<accession>A0A133ZIT2</accession>
<dbReference type="HAMAP" id="MF_00707">
    <property type="entry name" value="UPF0735"/>
    <property type="match status" value="1"/>
</dbReference>
<dbReference type="InterPro" id="IPR045865">
    <property type="entry name" value="ACT-like_dom_sf"/>
</dbReference>
<dbReference type="InterPro" id="IPR008310">
    <property type="entry name" value="UPF0735_ACT_dom-cont"/>
</dbReference>
<dbReference type="OrthoDB" id="9788773at2"/>
<dbReference type="PATRIC" id="fig|467210.3.peg.2145"/>
<comment type="similarity">
    <text evidence="1">Belongs to the UPF0735 family.</text>
</comment>
<evidence type="ECO:0000256" key="1">
    <source>
        <dbReference type="HAMAP-Rule" id="MF_00707"/>
    </source>
</evidence>
<dbReference type="NCBIfam" id="NF003361">
    <property type="entry name" value="PRK04435.1"/>
    <property type="match status" value="1"/>
</dbReference>